<evidence type="ECO:0000256" key="3">
    <source>
        <dbReference type="ARBA" id="ARBA00005624"/>
    </source>
</evidence>
<keyword evidence="16" id="KW-0520">NAD</keyword>
<comment type="subcellular location">
    <subcellularLocation>
        <location evidence="2">Cell inner membrane</location>
        <topology evidence="2">Multi-pass membrane protein</topology>
    </subcellularLocation>
    <subcellularLocation>
        <location evidence="1">Mitochondrion inner membrane</location>
        <topology evidence="1">Multi-pass membrane protein</topology>
        <orientation evidence="1">Matrix side</orientation>
    </subcellularLocation>
</comment>
<dbReference type="SUPFAM" id="SSF52467">
    <property type="entry name" value="DHS-like NAD/FAD-binding domain"/>
    <property type="match status" value="1"/>
</dbReference>
<dbReference type="InterPro" id="IPR026255">
    <property type="entry name" value="NADP_transhyd_a"/>
</dbReference>
<evidence type="ECO:0000256" key="15">
    <source>
        <dbReference type="ARBA" id="ARBA00022990"/>
    </source>
</evidence>
<dbReference type="NCBIfam" id="NF006942">
    <property type="entry name" value="PRK09424.1"/>
    <property type="match status" value="1"/>
</dbReference>
<dbReference type="InterPro" id="IPR029035">
    <property type="entry name" value="DHS-like_NAD/FAD-binding_dom"/>
</dbReference>
<evidence type="ECO:0000256" key="8">
    <source>
        <dbReference type="ARBA" id="ARBA00022692"/>
    </source>
</evidence>
<keyword evidence="11" id="KW-0521">NADP</keyword>
<dbReference type="InterPro" id="IPR036291">
    <property type="entry name" value="NAD(P)-bd_dom_sf"/>
</dbReference>
<keyword evidence="15" id="KW-0007">Acetylation</keyword>
<keyword evidence="7" id="KW-0997">Cell inner membrane</keyword>
<gene>
    <name evidence="27" type="ORF">AKO1_013822</name>
</gene>
<comment type="function">
    <text evidence="20">The transhydrogenation between NADH and NADP is coupled to respiration and ATP hydrolysis and functions as a proton pump across the membrane. May play a role in reactive oxygen species (ROS) detoxification in the adrenal gland.</text>
</comment>
<feature type="transmembrane region" description="Helical" evidence="24">
    <location>
        <begin position="631"/>
        <end position="651"/>
    </location>
</feature>
<feature type="domain" description="Alanine dehydrogenase/pyridine nucleotide transhydrogenase NAD(H)-binding" evidence="25">
    <location>
        <begin position="198"/>
        <end position="362"/>
    </location>
</feature>
<comment type="subunit">
    <text evidence="4">Homodimer.</text>
</comment>
<dbReference type="SMART" id="SM01002">
    <property type="entry name" value="AlaDh_PNT_C"/>
    <property type="match status" value="1"/>
</dbReference>
<dbReference type="Gene3D" id="3.40.50.1220">
    <property type="entry name" value="TPP-binding domain"/>
    <property type="match status" value="1"/>
</dbReference>
<evidence type="ECO:0000256" key="9">
    <source>
        <dbReference type="ARBA" id="ARBA00022741"/>
    </source>
</evidence>
<dbReference type="EC" id="7.1.1.1" evidence="5"/>
<feature type="transmembrane region" description="Helical" evidence="24">
    <location>
        <begin position="579"/>
        <end position="598"/>
    </location>
</feature>
<evidence type="ECO:0000259" key="26">
    <source>
        <dbReference type="SMART" id="SM01003"/>
    </source>
</evidence>
<organism evidence="27 28">
    <name type="scientific">Acrasis kona</name>
    <dbReference type="NCBI Taxonomy" id="1008807"/>
    <lineage>
        <taxon>Eukaryota</taxon>
        <taxon>Discoba</taxon>
        <taxon>Heterolobosea</taxon>
        <taxon>Tetramitia</taxon>
        <taxon>Eutetramitia</taxon>
        <taxon>Acrasidae</taxon>
        <taxon>Acrasis</taxon>
    </lineage>
</organism>
<keyword evidence="6" id="KW-1003">Cell membrane</keyword>
<evidence type="ECO:0000256" key="1">
    <source>
        <dbReference type="ARBA" id="ARBA00004292"/>
    </source>
</evidence>
<evidence type="ECO:0000256" key="18">
    <source>
        <dbReference type="ARBA" id="ARBA00023136"/>
    </source>
</evidence>
<dbReference type="NCBIfam" id="TIGR00561">
    <property type="entry name" value="pntA"/>
    <property type="match status" value="1"/>
</dbReference>
<dbReference type="Proteomes" id="UP001431209">
    <property type="component" value="Unassembled WGS sequence"/>
</dbReference>
<feature type="transmembrane region" description="Helical" evidence="24">
    <location>
        <begin position="842"/>
        <end position="862"/>
    </location>
</feature>
<evidence type="ECO:0000256" key="22">
    <source>
        <dbReference type="ARBA" id="ARBA00074145"/>
    </source>
</evidence>
<evidence type="ECO:0000256" key="19">
    <source>
        <dbReference type="ARBA" id="ARBA00048202"/>
    </source>
</evidence>
<dbReference type="InterPro" id="IPR008143">
    <property type="entry name" value="Ala_DH/PNT_CS2"/>
</dbReference>
<evidence type="ECO:0000256" key="11">
    <source>
        <dbReference type="ARBA" id="ARBA00022857"/>
    </source>
</evidence>
<dbReference type="InterPro" id="IPR034300">
    <property type="entry name" value="PNTB-like"/>
</dbReference>
<evidence type="ECO:0000256" key="23">
    <source>
        <dbReference type="ARBA" id="ARBA00079255"/>
    </source>
</evidence>
<feature type="transmembrane region" description="Helical" evidence="24">
    <location>
        <begin position="657"/>
        <end position="679"/>
    </location>
</feature>
<dbReference type="FunFam" id="3.40.50.1220:FF:000002">
    <property type="entry name" value="NAD(P) transhydrogenase subunit beta"/>
    <property type="match status" value="1"/>
</dbReference>
<keyword evidence="18 24" id="KW-0472">Membrane</keyword>
<dbReference type="InterPro" id="IPR007886">
    <property type="entry name" value="AlaDH/PNT_N"/>
</dbReference>
<dbReference type="PANTHER" id="PTHR10160">
    <property type="entry name" value="NAD(P) TRANSHYDROGENASE"/>
    <property type="match status" value="1"/>
</dbReference>
<comment type="caution">
    <text evidence="27">The sequence shown here is derived from an EMBL/GenBank/DDBJ whole genome shotgun (WGS) entry which is preliminary data.</text>
</comment>
<name>A0AAW2YNX1_9EUKA</name>
<evidence type="ECO:0000256" key="17">
    <source>
        <dbReference type="ARBA" id="ARBA00023128"/>
    </source>
</evidence>
<feature type="transmembrane region" description="Helical" evidence="24">
    <location>
        <begin position="539"/>
        <end position="559"/>
    </location>
</feature>
<evidence type="ECO:0000256" key="10">
    <source>
        <dbReference type="ARBA" id="ARBA00022792"/>
    </source>
</evidence>
<keyword evidence="28" id="KW-1185">Reference proteome</keyword>
<reference evidence="27 28" key="1">
    <citation type="submission" date="2024-03" db="EMBL/GenBank/DDBJ databases">
        <title>The Acrasis kona genome and developmental transcriptomes reveal deep origins of eukaryotic multicellular pathways.</title>
        <authorList>
            <person name="Sheikh S."/>
            <person name="Fu C.-J."/>
            <person name="Brown M.W."/>
            <person name="Baldauf S.L."/>
        </authorList>
    </citation>
    <scope>NUCLEOTIDE SEQUENCE [LARGE SCALE GENOMIC DNA]</scope>
    <source>
        <strain evidence="27 28">ATCC MYA-3509</strain>
    </source>
</reference>
<comment type="catalytic activity">
    <reaction evidence="19">
        <text>NAD(+) + NADPH + H(+)(in) = NADH + NADP(+) + H(+)(out)</text>
        <dbReference type="Rhea" id="RHEA:47992"/>
        <dbReference type="ChEBI" id="CHEBI:15378"/>
        <dbReference type="ChEBI" id="CHEBI:57540"/>
        <dbReference type="ChEBI" id="CHEBI:57783"/>
        <dbReference type="ChEBI" id="CHEBI:57945"/>
        <dbReference type="ChEBI" id="CHEBI:58349"/>
        <dbReference type="EC" id="7.1.1.1"/>
    </reaction>
</comment>
<keyword evidence="13" id="KW-1278">Translocase</keyword>
<evidence type="ECO:0000259" key="25">
    <source>
        <dbReference type="SMART" id="SM01002"/>
    </source>
</evidence>
<evidence type="ECO:0000256" key="20">
    <source>
        <dbReference type="ARBA" id="ARBA00054910"/>
    </source>
</evidence>
<dbReference type="Pfam" id="PF05222">
    <property type="entry name" value="AlaDh_PNT_N"/>
    <property type="match status" value="1"/>
</dbReference>
<evidence type="ECO:0000313" key="28">
    <source>
        <dbReference type="Proteomes" id="UP001431209"/>
    </source>
</evidence>
<proteinExistence type="inferred from homology"/>
<keyword evidence="9" id="KW-0547">Nucleotide-binding</keyword>
<keyword evidence="10" id="KW-0999">Mitochondrion inner membrane</keyword>
<dbReference type="InterPro" id="IPR007698">
    <property type="entry name" value="AlaDH/PNT_NAD(H)-bd"/>
</dbReference>
<evidence type="ECO:0000313" key="27">
    <source>
        <dbReference type="EMBL" id="KAL0477802.1"/>
    </source>
</evidence>
<dbReference type="PANTHER" id="PTHR10160:SF19">
    <property type="entry name" value="PROTON-TRANSLOCATING NAD(P)(+) TRANSHYDROGENASE"/>
    <property type="match status" value="1"/>
</dbReference>
<sequence>MRWMGSRLIKPHVIHLNSTSKYAKRLFSTSRAKFQEKDTIQQPESVPISSLTVGIPKETFPNERRVSQTPESIKHLIKEGFKVKVQKGAGESAQFLDSDYEKSGAVIVDTATEAFESDIVLKVRPPSEQEEVPLLKPNSTLISFLYPRTNVDLVNSLSRQSINAFAMDAIPRISRAQVFDALSSMANIAGYKAVVEAANNFGRFFTGQMTAAGKIPPAKILVIGGGVAGLSAIATAKSMGAIVRCFDTRPAVREQVASLGAEFIEVTGVKLEEGTGGYAKEMSKEFIEAEMALFAKQALEVDIIITTALIPGKPAPKLITKEMIKSMKQGSVLVDLAAEAGGNCELTVPDAITKQFGVTIIGYTDLPSRLPTQSSSLYANNLYKFLLSMSKKKGADKHLLMDLQDQVVRGSMVLLKGALAYPPPFVVTPSPVTSPAAAKPLTAQAVPVEDIYQQTYRQAVAGAAGLSFLLALGATSGLPFANMFTTMTLAGVIGYQVVWGVTPALHSPLMSVTNAVSGIIVAGGLMLMGGGYLPHTMPQTLATGAVLLASINISGGFLITKRMLDMFKRPNDAPEHNQLYVIPGAAFGGVYLMGLLLGGAPDSMIQMAYLSSSMLCILSLSGLAQQSTARFGNAMGMLGVGIGTVATVGAIATTSGISFPVAIQMISTMSAGGAIGYMINQRVAMDQLPQLVAAFHSFVGLAAMLESIASYAQDFGHLDGGHLVSIYLGTFIGGVTFTGSLIAFAKLQGIMASKAWNLANKNQINIGMAGASAVGFAVFLLAPGSMTVGLGCLGAASALSCALGVHMTSSIGGADMPVVITVLNSYSGWALCAEGFMLNNSLLTIVGALVGFSGGILSHIMCKAMNRSLANVIFGGYGQSKPSSITSGDKEARVHQEILIDQTADYLTNAKKIIIVPGYGLAVARAQYPIAELVKTLTGHGVKVSFAIHPVAGRMPGQLNVLLAEAGVPYDIVYEMDEINEEFEHCDVALVIGANDTVNSAALEDPNSAIAGMPVLHVWKAKHCIVMKRTMGSGYADIDNPVFYKENTFMLLGDAKKTCDELKNKVSASY</sequence>
<feature type="domain" description="Alanine dehydrogenase/pyridine nucleotide transhydrogenase N-terminal" evidence="26">
    <location>
        <begin position="54"/>
        <end position="189"/>
    </location>
</feature>
<comment type="similarity">
    <text evidence="21">In the C-terminal section; belongs to the PNT beta subunit family.</text>
</comment>
<dbReference type="AlphaFoldDB" id="A0AAW2YNX1"/>
<dbReference type="Pfam" id="PF12769">
    <property type="entry name" value="PNTB_4TM"/>
    <property type="match status" value="1"/>
</dbReference>
<evidence type="ECO:0000256" key="13">
    <source>
        <dbReference type="ARBA" id="ARBA00022967"/>
    </source>
</evidence>
<dbReference type="PROSITE" id="PS00837">
    <property type="entry name" value="ALADH_PNT_2"/>
    <property type="match status" value="1"/>
</dbReference>
<evidence type="ECO:0000256" key="5">
    <source>
        <dbReference type="ARBA" id="ARBA00012943"/>
    </source>
</evidence>
<keyword evidence="14 24" id="KW-1133">Transmembrane helix</keyword>
<evidence type="ECO:0000256" key="14">
    <source>
        <dbReference type="ARBA" id="ARBA00022989"/>
    </source>
</evidence>
<evidence type="ECO:0000256" key="12">
    <source>
        <dbReference type="ARBA" id="ARBA00022946"/>
    </source>
</evidence>
<accession>A0AAW2YNX1</accession>
<evidence type="ECO:0000256" key="21">
    <source>
        <dbReference type="ARBA" id="ARBA00061558"/>
    </source>
</evidence>
<feature type="transmembrane region" description="Helical" evidence="24">
    <location>
        <begin position="724"/>
        <end position="744"/>
    </location>
</feature>
<keyword evidence="17" id="KW-0496">Mitochondrion</keyword>
<protein>
    <recommendedName>
        <fullName evidence="22">NAD(P) transhydrogenase, mitochondrial</fullName>
        <ecNumber evidence="5">7.1.1.1</ecNumber>
    </recommendedName>
    <alternativeName>
        <fullName evidence="23">Nicotinamide nucleotide transhydrogenase</fullName>
    </alternativeName>
</protein>
<evidence type="ECO:0000256" key="24">
    <source>
        <dbReference type="SAM" id="Phobius"/>
    </source>
</evidence>
<feature type="transmembrane region" description="Helical" evidence="24">
    <location>
        <begin position="512"/>
        <end position="533"/>
    </location>
</feature>
<keyword evidence="8 24" id="KW-0812">Transmembrane</keyword>
<feature type="transmembrane region" description="Helical" evidence="24">
    <location>
        <begin position="604"/>
        <end position="624"/>
    </location>
</feature>
<dbReference type="SUPFAM" id="SSF52283">
    <property type="entry name" value="Formate/glycerate dehydrogenase catalytic domain-like"/>
    <property type="match status" value="1"/>
</dbReference>
<dbReference type="SUPFAM" id="SSF51735">
    <property type="entry name" value="NAD(P)-binding Rossmann-fold domains"/>
    <property type="match status" value="1"/>
</dbReference>
<evidence type="ECO:0000256" key="4">
    <source>
        <dbReference type="ARBA" id="ARBA00011738"/>
    </source>
</evidence>
<feature type="transmembrane region" description="Helical" evidence="24">
    <location>
        <begin position="764"/>
        <end position="782"/>
    </location>
</feature>
<dbReference type="InterPro" id="IPR024605">
    <property type="entry name" value="NADP_transhyd_a_C"/>
</dbReference>
<dbReference type="GO" id="GO:0006740">
    <property type="term" value="P:NADPH regeneration"/>
    <property type="evidence" value="ECO:0007669"/>
    <property type="project" value="TreeGrafter"/>
</dbReference>
<evidence type="ECO:0000256" key="7">
    <source>
        <dbReference type="ARBA" id="ARBA00022519"/>
    </source>
</evidence>
<dbReference type="GO" id="GO:0005743">
    <property type="term" value="C:mitochondrial inner membrane"/>
    <property type="evidence" value="ECO:0007669"/>
    <property type="project" value="UniProtKB-SubCell"/>
</dbReference>
<dbReference type="GO" id="GO:0008750">
    <property type="term" value="F:proton-translocating NAD(P)+ transhydrogenase activity"/>
    <property type="evidence" value="ECO:0007669"/>
    <property type="project" value="UniProtKB-EC"/>
</dbReference>
<dbReference type="GO" id="GO:0050661">
    <property type="term" value="F:NADP binding"/>
    <property type="evidence" value="ECO:0007669"/>
    <property type="project" value="TreeGrafter"/>
</dbReference>
<dbReference type="GO" id="GO:0005886">
    <property type="term" value="C:plasma membrane"/>
    <property type="evidence" value="ECO:0007669"/>
    <property type="project" value="UniProtKB-SubCell"/>
</dbReference>
<dbReference type="EMBL" id="JAOPGA020000241">
    <property type="protein sequence ID" value="KAL0477802.1"/>
    <property type="molecule type" value="Genomic_DNA"/>
</dbReference>
<dbReference type="SMART" id="SM01003">
    <property type="entry name" value="AlaDh_PNT_N"/>
    <property type="match status" value="1"/>
</dbReference>
<keyword evidence="12" id="KW-0809">Transit peptide</keyword>
<dbReference type="Gene3D" id="3.40.50.720">
    <property type="entry name" value="NAD(P)-binding Rossmann-like Domain"/>
    <property type="match status" value="2"/>
</dbReference>
<dbReference type="FunFam" id="3.40.50.720:FF:000028">
    <property type="entry name" value="NAD(P) transhydrogenase subunit alpha"/>
    <property type="match status" value="1"/>
</dbReference>
<feature type="transmembrane region" description="Helical" evidence="24">
    <location>
        <begin position="691"/>
        <end position="712"/>
    </location>
</feature>
<evidence type="ECO:0000256" key="16">
    <source>
        <dbReference type="ARBA" id="ARBA00023027"/>
    </source>
</evidence>
<evidence type="ECO:0000256" key="2">
    <source>
        <dbReference type="ARBA" id="ARBA00004429"/>
    </source>
</evidence>
<dbReference type="Pfam" id="PF02233">
    <property type="entry name" value="PNTB"/>
    <property type="match status" value="1"/>
</dbReference>
<evidence type="ECO:0000256" key="6">
    <source>
        <dbReference type="ARBA" id="ARBA00022475"/>
    </source>
</evidence>
<dbReference type="Pfam" id="PF01262">
    <property type="entry name" value="AlaDh_PNT_C"/>
    <property type="match status" value="1"/>
</dbReference>
<comment type="similarity">
    <text evidence="3">In the N-terminal section; belongs to the AlaDH/PNT family.</text>
</comment>
<feature type="transmembrane region" description="Helical" evidence="24">
    <location>
        <begin position="484"/>
        <end position="505"/>
    </location>
</feature>
<dbReference type="CDD" id="cd05304">
    <property type="entry name" value="Rubrum_tdh"/>
    <property type="match status" value="1"/>
</dbReference>
<dbReference type="GO" id="GO:0016491">
    <property type="term" value="F:oxidoreductase activity"/>
    <property type="evidence" value="ECO:0007669"/>
    <property type="project" value="InterPro"/>
</dbReference>